<evidence type="ECO:0000256" key="1">
    <source>
        <dbReference type="ARBA" id="ARBA00004275"/>
    </source>
</evidence>
<sequence length="296" mass="31959">LGLRSLSSKPSKPPILLSETTPSGVTTLTMNNPKKLNGWTKPMMLAMQAAFVKAATDPATKVLVLTAAQEPPGYYCAGVDLSGTIQPMAFDKLHLMIKESNQAVFEQFLVCKKPIIVAVNGPAIGASVTTATLSDAVIAADTASFNTPFTRLGVPPEGCSSIHFEYLMGKETAQRMLGAENFIPTGAEAAEIGLVDKCVPLADLMPTAHALAEEWIAEGEERLSKRSHRGRDDTAHLVEVNENESKDLADSFLSEKFLSVQANFLASKGKTVPSMVFKFLIATRPLWKSLYTPYKK</sequence>
<reference evidence="5 6" key="1">
    <citation type="journal article" date="2023" name="Commun. Biol.">
        <title>Genome analysis of Parmales, the sister group of diatoms, reveals the evolutionary specialization of diatoms from phago-mixotrophs to photoautotrophs.</title>
        <authorList>
            <person name="Ban H."/>
            <person name="Sato S."/>
            <person name="Yoshikawa S."/>
            <person name="Yamada K."/>
            <person name="Nakamura Y."/>
            <person name="Ichinomiya M."/>
            <person name="Sato N."/>
            <person name="Blanc-Mathieu R."/>
            <person name="Endo H."/>
            <person name="Kuwata A."/>
            <person name="Ogata H."/>
        </authorList>
    </citation>
    <scope>NUCLEOTIDE SEQUENCE [LARGE SCALE GENOMIC DNA]</scope>
</reference>
<dbReference type="PANTHER" id="PTHR43684:SF1">
    <property type="entry name" value="ENOYL-COA DELTA ISOMERASE 2"/>
    <property type="match status" value="1"/>
</dbReference>
<feature type="region of interest" description="Disordered" evidence="4">
    <location>
        <begin position="1"/>
        <end position="26"/>
    </location>
</feature>
<dbReference type="EMBL" id="BRYB01004808">
    <property type="protein sequence ID" value="GMI37197.1"/>
    <property type="molecule type" value="Genomic_DNA"/>
</dbReference>
<dbReference type="SUPFAM" id="SSF52096">
    <property type="entry name" value="ClpP/crotonase"/>
    <property type="match status" value="1"/>
</dbReference>
<evidence type="ECO:0000256" key="3">
    <source>
        <dbReference type="ARBA" id="ARBA00023235"/>
    </source>
</evidence>
<dbReference type="InterPro" id="IPR029045">
    <property type="entry name" value="ClpP/crotonase-like_dom_sf"/>
</dbReference>
<comment type="subcellular location">
    <subcellularLocation>
        <location evidence="1">Peroxisome</location>
    </subcellularLocation>
</comment>
<protein>
    <submittedName>
        <fullName evidence="5">Uncharacterized protein</fullName>
    </submittedName>
</protein>
<dbReference type="Gene3D" id="3.90.226.10">
    <property type="entry name" value="2-enoyl-CoA Hydratase, Chain A, domain 1"/>
    <property type="match status" value="1"/>
</dbReference>
<dbReference type="Pfam" id="PF00378">
    <property type="entry name" value="ECH_1"/>
    <property type="match status" value="1"/>
</dbReference>
<keyword evidence="3" id="KW-0413">Isomerase</keyword>
<dbReference type="InterPro" id="IPR051053">
    <property type="entry name" value="ECH/Chromodomain_protein"/>
</dbReference>
<keyword evidence="6" id="KW-1185">Reference proteome</keyword>
<evidence type="ECO:0000313" key="5">
    <source>
        <dbReference type="EMBL" id="GMI37197.1"/>
    </source>
</evidence>
<accession>A0ABQ6N1B2</accession>
<dbReference type="InterPro" id="IPR001753">
    <property type="entry name" value="Enoyl-CoA_hydra/iso"/>
</dbReference>
<evidence type="ECO:0000256" key="2">
    <source>
        <dbReference type="ARBA" id="ARBA00023140"/>
    </source>
</evidence>
<comment type="caution">
    <text evidence="5">The sequence shown here is derived from an EMBL/GenBank/DDBJ whole genome shotgun (WGS) entry which is preliminary data.</text>
</comment>
<gene>
    <name evidence="5" type="ORF">TeGR_g9525</name>
</gene>
<dbReference type="CDD" id="cd06558">
    <property type="entry name" value="crotonase-like"/>
    <property type="match status" value="1"/>
</dbReference>
<feature type="compositionally biased region" description="Low complexity" evidence="4">
    <location>
        <begin position="1"/>
        <end position="18"/>
    </location>
</feature>
<feature type="non-terminal residue" evidence="5">
    <location>
        <position position="1"/>
    </location>
</feature>
<keyword evidence="2" id="KW-0576">Peroxisome</keyword>
<organism evidence="5 6">
    <name type="scientific">Tetraparma gracilis</name>
    <dbReference type="NCBI Taxonomy" id="2962635"/>
    <lineage>
        <taxon>Eukaryota</taxon>
        <taxon>Sar</taxon>
        <taxon>Stramenopiles</taxon>
        <taxon>Ochrophyta</taxon>
        <taxon>Bolidophyceae</taxon>
        <taxon>Parmales</taxon>
        <taxon>Triparmaceae</taxon>
        <taxon>Tetraparma</taxon>
    </lineage>
</organism>
<dbReference type="Proteomes" id="UP001165060">
    <property type="component" value="Unassembled WGS sequence"/>
</dbReference>
<dbReference type="PANTHER" id="PTHR43684">
    <property type="match status" value="1"/>
</dbReference>
<proteinExistence type="predicted"/>
<name>A0ABQ6N1B2_9STRA</name>
<evidence type="ECO:0000256" key="4">
    <source>
        <dbReference type="SAM" id="MobiDB-lite"/>
    </source>
</evidence>
<evidence type="ECO:0000313" key="6">
    <source>
        <dbReference type="Proteomes" id="UP001165060"/>
    </source>
</evidence>